<dbReference type="Pfam" id="PF20256">
    <property type="entry name" value="MoCoBD_2"/>
    <property type="match status" value="2"/>
</dbReference>
<dbReference type="InterPro" id="IPR052516">
    <property type="entry name" value="N-heterocyclic_Hydroxylase"/>
</dbReference>
<dbReference type="PANTHER" id="PTHR47495:SF1">
    <property type="entry name" value="BLL3820 PROTEIN"/>
    <property type="match status" value="1"/>
</dbReference>
<dbReference type="Gene3D" id="3.30.365.10">
    <property type="entry name" value="Aldehyde oxidase/xanthine dehydrogenase, molybdopterin binding domain"/>
    <property type="match status" value="4"/>
</dbReference>
<evidence type="ECO:0000256" key="1">
    <source>
        <dbReference type="SAM" id="Phobius"/>
    </source>
</evidence>
<dbReference type="SMART" id="SM01008">
    <property type="entry name" value="Ald_Xan_dh_C"/>
    <property type="match status" value="1"/>
</dbReference>
<dbReference type="InterPro" id="IPR008274">
    <property type="entry name" value="AldOxase/xan_DH_MoCoBD1"/>
</dbReference>
<dbReference type="PROSITE" id="PS51318">
    <property type="entry name" value="TAT"/>
    <property type="match status" value="1"/>
</dbReference>
<evidence type="ECO:0000259" key="2">
    <source>
        <dbReference type="SMART" id="SM01008"/>
    </source>
</evidence>
<dbReference type="RefSeq" id="WP_129603428.1">
    <property type="nucleotide sequence ID" value="NZ_CP035544.1"/>
</dbReference>
<dbReference type="KEGG" id="mur:EQY75_05005"/>
<dbReference type="PIRSF" id="PIRSF036389">
    <property type="entry name" value="IOR_B"/>
    <property type="match status" value="1"/>
</dbReference>
<keyword evidence="1" id="KW-1133">Transmembrane helix</keyword>
<protein>
    <submittedName>
        <fullName evidence="3">Xanthine dehydrogenase family protein molybdopterin-binding subunit</fullName>
    </submittedName>
</protein>
<keyword evidence="1" id="KW-0472">Membrane</keyword>
<dbReference type="InterPro" id="IPR000674">
    <property type="entry name" value="Ald_Oxase/Xan_DH_a/b"/>
</dbReference>
<dbReference type="AlphaFoldDB" id="A0A411E8A5"/>
<dbReference type="InterPro" id="IPR046867">
    <property type="entry name" value="AldOxase/xan_DH_MoCoBD2"/>
</dbReference>
<dbReference type="PANTHER" id="PTHR47495">
    <property type="entry name" value="ALDEHYDE DEHYDROGENASE"/>
    <property type="match status" value="1"/>
</dbReference>
<accession>A0A411E8A5</accession>
<name>A0A411E8A5_9FLAO</name>
<dbReference type="Proteomes" id="UP000290889">
    <property type="component" value="Chromosome"/>
</dbReference>
<dbReference type="Pfam" id="PF02738">
    <property type="entry name" value="MoCoBD_1"/>
    <property type="match status" value="1"/>
</dbReference>
<dbReference type="InterPro" id="IPR006311">
    <property type="entry name" value="TAT_signal"/>
</dbReference>
<evidence type="ECO:0000313" key="4">
    <source>
        <dbReference type="Proteomes" id="UP000290889"/>
    </source>
</evidence>
<feature type="transmembrane region" description="Helical" evidence="1">
    <location>
        <begin position="12"/>
        <end position="31"/>
    </location>
</feature>
<evidence type="ECO:0000313" key="3">
    <source>
        <dbReference type="EMBL" id="QBA63951.1"/>
    </source>
</evidence>
<reference evidence="3 4" key="1">
    <citation type="submission" date="2019-01" db="EMBL/GenBank/DDBJ databases">
        <title>Muriicola soli sp. nov., isolated from soil.</title>
        <authorList>
            <person name="Kang H.J."/>
            <person name="Kim S.B."/>
        </authorList>
    </citation>
    <scope>NUCLEOTIDE SEQUENCE [LARGE SCALE GENOMIC DNA]</scope>
    <source>
        <strain evidence="3 4">MMS17-SY002</strain>
    </source>
</reference>
<dbReference type="InterPro" id="IPR037165">
    <property type="entry name" value="AldOxase/xan_DH_Mopterin-bd_sf"/>
</dbReference>
<dbReference type="SUPFAM" id="SSF56003">
    <property type="entry name" value="Molybdenum cofactor-binding domain"/>
    <property type="match status" value="2"/>
</dbReference>
<feature type="domain" description="Aldehyde oxidase/xanthine dehydrogenase a/b hammerhead" evidence="2">
    <location>
        <begin position="213"/>
        <end position="306"/>
    </location>
</feature>
<dbReference type="InterPro" id="IPR012368">
    <property type="entry name" value="OxRdtase_Mopterin-bd_su_IorB"/>
</dbReference>
<organism evidence="3 4">
    <name type="scientific">Muriicola soli</name>
    <dbReference type="NCBI Taxonomy" id="2507538"/>
    <lineage>
        <taxon>Bacteria</taxon>
        <taxon>Pseudomonadati</taxon>
        <taxon>Bacteroidota</taxon>
        <taxon>Flavobacteriia</taxon>
        <taxon>Flavobacteriales</taxon>
        <taxon>Flavobacteriaceae</taxon>
        <taxon>Muriicola</taxon>
    </lineage>
</organism>
<dbReference type="OrthoDB" id="9767994at2"/>
<dbReference type="EMBL" id="CP035544">
    <property type="protein sequence ID" value="QBA63951.1"/>
    <property type="molecule type" value="Genomic_DNA"/>
</dbReference>
<sequence>MTKIRTQYNRRSFIKVSAAAGGGMIIGFSWLNACKPNSPEIAQGLPLPEEWYEINGYIKIGDTGLVTIYSPNPEIGQNVRTSMPMIVAEELDVPWDHVVVEQAPLNTGFYQNQFAGGSLSIRLSWNALRMAGATGRRMLLEAAAKEWGVEVADLTASEGMIKEKEGDRSVSYGDIASKAVGIEIPEEVELKEVKDFKLIGTSQKNVDGKKIVTGEPLFGLDFHRDGMKLAMIAHPPAFGMKIGKFNKDEIIGMNGIDDAFVIDISIEEPGMFDERGFHELIAIVGESTWPLMEAKKALRVEWETVGELENSAKHKERLATALESGEVQEKRRDGNPEAAFKKAAKVIERTYTAPFIAHNTLEPMNFFANVSADAAELIGPTQTPEALEGSVAKLLNMPIENITVNMTRIGGGFGRRLYVHFGLEAAAISKKIGAPVKMIYTREDDMTQGTYRPTYTSVYKAGLDENNKLIAFSVKGAGLPDGPVFPNRFPAGTVENYSAEKIAAPTNVTTGAWRAPRSNFTAGAEQSFLDEVAELAGKDPIDFRLELFDRAINDPVGAEHDYEAERYAGVLKLVKEKSNWGTPMPGVHRGVAAYYCHSTYVAEVFDMIMENGNPVVQKVWCAVDCGIVVNQDGAVNMIQGGVVDGIGHAMYSQLTFENGAPKEMNFDTYKLIRHSQAPREIEVFFVENEIAPTGLGEPGLPPAMGALANAMYKATGVRYYDQPFMGMERRVLG</sequence>
<keyword evidence="4" id="KW-1185">Reference proteome</keyword>
<proteinExistence type="predicted"/>
<gene>
    <name evidence="3" type="ORF">EQY75_05005</name>
</gene>
<dbReference type="Gene3D" id="3.90.1170.50">
    <property type="entry name" value="Aldehyde oxidase/xanthine dehydrogenase, a/b hammerhead"/>
    <property type="match status" value="1"/>
</dbReference>
<keyword evidence="1" id="KW-0812">Transmembrane</keyword>
<dbReference type="GO" id="GO:0016491">
    <property type="term" value="F:oxidoreductase activity"/>
    <property type="evidence" value="ECO:0007669"/>
    <property type="project" value="InterPro"/>
</dbReference>